<evidence type="ECO:0000259" key="1">
    <source>
        <dbReference type="PROSITE" id="PS50828"/>
    </source>
</evidence>
<evidence type="ECO:0000313" key="3">
    <source>
        <dbReference type="Proteomes" id="UP000294192"/>
    </source>
</evidence>
<dbReference type="RefSeq" id="WP_131598247.1">
    <property type="nucleotide sequence ID" value="NZ_CBDBYK010000003.1"/>
</dbReference>
<dbReference type="AlphaFoldDB" id="A0A4R0XMT8"/>
<evidence type="ECO:0000313" key="2">
    <source>
        <dbReference type="EMBL" id="TCG12044.1"/>
    </source>
</evidence>
<accession>A0A4R0XMT8</accession>
<dbReference type="Proteomes" id="UP000294192">
    <property type="component" value="Unassembled WGS sequence"/>
</dbReference>
<dbReference type="Gene3D" id="3.30.1370.110">
    <property type="match status" value="1"/>
</dbReference>
<dbReference type="Pfam" id="PF01713">
    <property type="entry name" value="Smr"/>
    <property type="match status" value="1"/>
</dbReference>
<dbReference type="SUPFAM" id="SSF160443">
    <property type="entry name" value="SMR domain-like"/>
    <property type="match status" value="1"/>
</dbReference>
<organism evidence="2 3">
    <name type="scientific">Mycoplasma marinum</name>
    <dbReference type="NCBI Taxonomy" id="1937190"/>
    <lineage>
        <taxon>Bacteria</taxon>
        <taxon>Bacillati</taxon>
        <taxon>Mycoplasmatota</taxon>
        <taxon>Mollicutes</taxon>
        <taxon>Mycoplasmataceae</taxon>
        <taxon>Mycoplasma</taxon>
    </lineage>
</organism>
<keyword evidence="3" id="KW-1185">Reference proteome</keyword>
<protein>
    <recommendedName>
        <fullName evidence="1">Smr domain-containing protein</fullName>
    </recommendedName>
</protein>
<dbReference type="EMBL" id="PSZO01000001">
    <property type="protein sequence ID" value="TCG12044.1"/>
    <property type="molecule type" value="Genomic_DNA"/>
</dbReference>
<dbReference type="InterPro" id="IPR036063">
    <property type="entry name" value="Smr_dom_sf"/>
</dbReference>
<dbReference type="InterPro" id="IPR002625">
    <property type="entry name" value="Smr_dom"/>
</dbReference>
<sequence length="73" mass="8449">MRKLDLHGLTESEAIGKIQMALYSFEQNYDDEIEIITGFGSGRLKAVLEDELYRSGFRWHHRNGNKGSYIITK</sequence>
<proteinExistence type="predicted"/>
<name>A0A4R0XMT8_9MOLU</name>
<feature type="domain" description="Smr" evidence="1">
    <location>
        <begin position="4"/>
        <end position="73"/>
    </location>
</feature>
<dbReference type="PROSITE" id="PS50828">
    <property type="entry name" value="SMR"/>
    <property type="match status" value="1"/>
</dbReference>
<comment type="caution">
    <text evidence="2">The sequence shown here is derived from an EMBL/GenBank/DDBJ whole genome shotgun (WGS) entry which is preliminary data.</text>
</comment>
<reference evidence="2 3" key="1">
    <citation type="submission" date="2018-02" db="EMBL/GenBank/DDBJ databases">
        <title>Mycoplasma marinum and Mycoplasma todarodis sp. nov., moderately halophilic and psychrotolerant mycoplasmas isolated from cephalopods.</title>
        <authorList>
            <person name="Viver T."/>
        </authorList>
    </citation>
    <scope>NUCLEOTIDE SEQUENCE [LARGE SCALE GENOMIC DNA]</scope>
    <source>
        <strain evidence="2 3">PE</strain>
    </source>
</reference>
<dbReference type="OrthoDB" id="401369at2"/>
<gene>
    <name evidence="2" type="ORF">C4B24_00365</name>
</gene>